<evidence type="ECO:0000313" key="2">
    <source>
        <dbReference type="Proteomes" id="UP001144396"/>
    </source>
</evidence>
<evidence type="ECO:0008006" key="3">
    <source>
        <dbReference type="Google" id="ProtNLM"/>
    </source>
</evidence>
<name>A0A9W6FQK9_9MICO</name>
<organism evidence="1 2">
    <name type="scientific">Agromyces rhizosphaerae</name>
    <dbReference type="NCBI Taxonomy" id="88374"/>
    <lineage>
        <taxon>Bacteria</taxon>
        <taxon>Bacillati</taxon>
        <taxon>Actinomycetota</taxon>
        <taxon>Actinomycetes</taxon>
        <taxon>Micrococcales</taxon>
        <taxon>Microbacteriaceae</taxon>
        <taxon>Agromyces</taxon>
    </lineage>
</organism>
<evidence type="ECO:0000313" key="1">
    <source>
        <dbReference type="EMBL" id="GLI26178.1"/>
    </source>
</evidence>
<sequence>MGARAGGISAERGAGSVLALGVVAATVALTAPVLAASAMLLGGQLAANAADAAALAAADAVSGAVPGEPCERAADAAARNGGTLEACAIDGLVAEVRARVVVAGLAQAARARAGPPGAGLEP</sequence>
<accession>A0A9W6FQK9</accession>
<dbReference type="AlphaFoldDB" id="A0A9W6FQK9"/>
<comment type="caution">
    <text evidence="1">The sequence shown here is derived from an EMBL/GenBank/DDBJ whole genome shotgun (WGS) entry which is preliminary data.</text>
</comment>
<reference evidence="1" key="1">
    <citation type="submission" date="2022-12" db="EMBL/GenBank/DDBJ databases">
        <title>Reference genome sequencing for broad-spectrum identification of bacterial and archaeal isolates by mass spectrometry.</title>
        <authorList>
            <person name="Sekiguchi Y."/>
            <person name="Tourlousse D.M."/>
        </authorList>
    </citation>
    <scope>NUCLEOTIDE SEQUENCE</scope>
    <source>
        <strain evidence="1">14</strain>
    </source>
</reference>
<protein>
    <recommendedName>
        <fullName evidence="3">Helicase</fullName>
    </recommendedName>
</protein>
<dbReference type="NCBIfam" id="TIGR03816">
    <property type="entry name" value="tadE_like_DECH"/>
    <property type="match status" value="1"/>
</dbReference>
<dbReference type="InterPro" id="IPR021202">
    <property type="entry name" value="Rv3654c-like"/>
</dbReference>
<keyword evidence="2" id="KW-1185">Reference proteome</keyword>
<proteinExistence type="predicted"/>
<gene>
    <name evidence="1" type="ORF">ARHIZOSPH14_04200</name>
</gene>
<dbReference type="RefSeq" id="WP_281882177.1">
    <property type="nucleotide sequence ID" value="NZ_BSDP01000001.1"/>
</dbReference>
<dbReference type="EMBL" id="BSDP01000001">
    <property type="protein sequence ID" value="GLI26178.1"/>
    <property type="molecule type" value="Genomic_DNA"/>
</dbReference>
<dbReference type="Proteomes" id="UP001144396">
    <property type="component" value="Unassembled WGS sequence"/>
</dbReference>